<protein>
    <recommendedName>
        <fullName evidence="1">dATP/dGTP diphosphohydrolase N-terminal domain-containing protein</fullName>
    </recommendedName>
</protein>
<proteinExistence type="predicted"/>
<gene>
    <name evidence="2" type="ORF">PEV8663_02255</name>
</gene>
<evidence type="ECO:0000313" key="3">
    <source>
        <dbReference type="Proteomes" id="UP000220836"/>
    </source>
</evidence>
<evidence type="ECO:0000313" key="2">
    <source>
        <dbReference type="EMBL" id="SMX41364.1"/>
    </source>
</evidence>
<dbReference type="Proteomes" id="UP000220836">
    <property type="component" value="Unassembled WGS sequence"/>
</dbReference>
<evidence type="ECO:0000259" key="1">
    <source>
        <dbReference type="Pfam" id="PF18909"/>
    </source>
</evidence>
<name>A0A238KFS0_9RHOB</name>
<dbReference type="AlphaFoldDB" id="A0A238KFS0"/>
<reference evidence="2 3" key="1">
    <citation type="submission" date="2017-05" db="EMBL/GenBank/DDBJ databases">
        <authorList>
            <person name="Song R."/>
            <person name="Chenine A.L."/>
            <person name="Ruprecht R.M."/>
        </authorList>
    </citation>
    <scope>NUCLEOTIDE SEQUENCE [LARGE SCALE GENOMIC DNA]</scope>
    <source>
        <strain evidence="2 3">CECT 8663</strain>
    </source>
</reference>
<sequence>MRKVPFQTLPMAVLAEMAVAHGEGATKYGPHNWREGQVIASTYYGAAMRHLCAWVEGEDLDPDSGLSHLTKAMTSLAVLRDAQIQGTAIDDRPRPSPPDLMARLNTKTEEINARLRAAESE</sequence>
<dbReference type="Pfam" id="PF18909">
    <property type="entry name" value="dGTP_diPhyd_N"/>
    <property type="match status" value="1"/>
</dbReference>
<organism evidence="2 3">
    <name type="scientific">Pelagimonas varians</name>
    <dbReference type="NCBI Taxonomy" id="696760"/>
    <lineage>
        <taxon>Bacteria</taxon>
        <taxon>Pseudomonadati</taxon>
        <taxon>Pseudomonadota</taxon>
        <taxon>Alphaproteobacteria</taxon>
        <taxon>Rhodobacterales</taxon>
        <taxon>Roseobacteraceae</taxon>
        <taxon>Pelagimonas</taxon>
    </lineage>
</organism>
<feature type="domain" description="dATP/dGTP diphosphohydrolase N-terminal" evidence="1">
    <location>
        <begin position="3"/>
        <end position="92"/>
    </location>
</feature>
<dbReference type="EMBL" id="FXYH01000007">
    <property type="protein sequence ID" value="SMX41364.1"/>
    <property type="molecule type" value="Genomic_DNA"/>
</dbReference>
<dbReference type="InterPro" id="IPR044038">
    <property type="entry name" value="dATP/dGTP_diPOhydrolase_N"/>
</dbReference>
<keyword evidence="3" id="KW-1185">Reference proteome</keyword>
<accession>A0A238KFS0</accession>